<proteinExistence type="predicted"/>
<gene>
    <name evidence="2" type="ORF">BQ4739_LOCUS6192</name>
</gene>
<evidence type="ECO:0000313" key="2">
    <source>
        <dbReference type="EMBL" id="SZX65722.1"/>
    </source>
</evidence>
<keyword evidence="3" id="KW-1185">Reference proteome</keyword>
<dbReference type="AlphaFoldDB" id="A0A383VLV5"/>
<organism evidence="2 3">
    <name type="scientific">Tetradesmus obliquus</name>
    <name type="common">Green alga</name>
    <name type="synonym">Acutodesmus obliquus</name>
    <dbReference type="NCBI Taxonomy" id="3088"/>
    <lineage>
        <taxon>Eukaryota</taxon>
        <taxon>Viridiplantae</taxon>
        <taxon>Chlorophyta</taxon>
        <taxon>core chlorophytes</taxon>
        <taxon>Chlorophyceae</taxon>
        <taxon>CS clade</taxon>
        <taxon>Sphaeropleales</taxon>
        <taxon>Scenedesmaceae</taxon>
        <taxon>Tetradesmus</taxon>
    </lineage>
</organism>
<protein>
    <submittedName>
        <fullName evidence="2">Uncharacterized protein</fullName>
    </submittedName>
</protein>
<reference evidence="2 3" key="1">
    <citation type="submission" date="2016-10" db="EMBL/GenBank/DDBJ databases">
        <authorList>
            <person name="Cai Z."/>
        </authorList>
    </citation>
    <scope>NUCLEOTIDE SEQUENCE [LARGE SCALE GENOMIC DNA]</scope>
</reference>
<evidence type="ECO:0000256" key="1">
    <source>
        <dbReference type="SAM" id="SignalP"/>
    </source>
</evidence>
<evidence type="ECO:0000313" key="3">
    <source>
        <dbReference type="Proteomes" id="UP000256970"/>
    </source>
</evidence>
<feature type="chain" id="PRO_5016979783" evidence="1">
    <location>
        <begin position="32"/>
        <end position="364"/>
    </location>
</feature>
<name>A0A383VLV5_TETOB</name>
<feature type="signal peptide" evidence="1">
    <location>
        <begin position="1"/>
        <end position="31"/>
    </location>
</feature>
<dbReference type="EMBL" id="FNXT01000661">
    <property type="protein sequence ID" value="SZX65722.1"/>
    <property type="molecule type" value="Genomic_DNA"/>
</dbReference>
<accession>A0A383VLV5</accession>
<dbReference type="Proteomes" id="UP000256970">
    <property type="component" value="Unassembled WGS sequence"/>
</dbReference>
<sequence length="364" mass="40428">MPSFNILRSCKPAQLAAWCALLLLFVQVTHQAPTVYNNKFNKTCRYAAYNISAELFINGIDGGYAFIAPLESNIAVNDYLQPWKACFGPNEQVDMKLLQSGKKLPCFYKQNKWGNYDYWEENACDILIRTNCYCYAVSKYVGSYCEPGLGSTGKPFVLPVKDCKAAVEGVVADGGKLVDRWTVYNKPTTDSHYMALAVKPAADAGDSGDFHFWKLDADKTWSYKAGDTLSRNSYRNGTLIRDIEAADARGAYTSFCGYFEVTPDSHKLVGNSYYFSNLPARFKLWRDVAVKGSVQTLDKISPGWLAAYKGYYADAGWEDGLYHRSQAARMAMPTSRNGHPHTYSVRPMSVEAKANAAAGASNNV</sequence>
<keyword evidence="1" id="KW-0732">Signal</keyword>